<keyword evidence="2" id="KW-0238">DNA-binding</keyword>
<dbReference type="InterPro" id="IPR018060">
    <property type="entry name" value="HTH_AraC"/>
</dbReference>
<dbReference type="PROSITE" id="PS01124">
    <property type="entry name" value="HTH_ARAC_FAMILY_2"/>
    <property type="match status" value="1"/>
</dbReference>
<dbReference type="PANTHER" id="PTHR43280">
    <property type="entry name" value="ARAC-FAMILY TRANSCRIPTIONAL REGULATOR"/>
    <property type="match status" value="1"/>
</dbReference>
<gene>
    <name evidence="5" type="ORF">G6047_14280</name>
</gene>
<reference evidence="5" key="1">
    <citation type="submission" date="2020-02" db="EMBL/GenBank/DDBJ databases">
        <title>Flavobacterium sp. genome.</title>
        <authorList>
            <person name="Jung H.S."/>
            <person name="Baek J.H."/>
            <person name="Jeon C.O."/>
        </authorList>
    </citation>
    <scope>NUCLEOTIDE SEQUENCE</scope>
    <source>
        <strain evidence="5">SE-s28</strain>
    </source>
</reference>
<dbReference type="SUPFAM" id="SSF46689">
    <property type="entry name" value="Homeodomain-like"/>
    <property type="match status" value="1"/>
</dbReference>
<proteinExistence type="predicted"/>
<organism evidence="5 6">
    <name type="scientific">Flavobacterium silvaticum</name>
    <dbReference type="NCBI Taxonomy" id="1852020"/>
    <lineage>
        <taxon>Bacteria</taxon>
        <taxon>Pseudomonadati</taxon>
        <taxon>Bacteroidota</taxon>
        <taxon>Flavobacteriia</taxon>
        <taxon>Flavobacteriales</taxon>
        <taxon>Flavobacteriaceae</taxon>
        <taxon>Flavobacterium</taxon>
    </lineage>
</organism>
<name>A0A972JGM7_9FLAO</name>
<dbReference type="EMBL" id="JAAMPU010000108">
    <property type="protein sequence ID" value="NMH29204.1"/>
    <property type="molecule type" value="Genomic_DNA"/>
</dbReference>
<dbReference type="Pfam" id="PF12833">
    <property type="entry name" value="HTH_18"/>
    <property type="match status" value="1"/>
</dbReference>
<dbReference type="SMART" id="SM00342">
    <property type="entry name" value="HTH_ARAC"/>
    <property type="match status" value="1"/>
</dbReference>
<dbReference type="InterPro" id="IPR006121">
    <property type="entry name" value="HMA_dom"/>
</dbReference>
<dbReference type="GO" id="GO:0003700">
    <property type="term" value="F:DNA-binding transcription factor activity"/>
    <property type="evidence" value="ECO:0007669"/>
    <property type="project" value="InterPro"/>
</dbReference>
<keyword evidence="6" id="KW-1185">Reference proteome</keyword>
<evidence type="ECO:0000256" key="2">
    <source>
        <dbReference type="ARBA" id="ARBA00023125"/>
    </source>
</evidence>
<dbReference type="CDD" id="cd00371">
    <property type="entry name" value="HMA"/>
    <property type="match status" value="1"/>
</dbReference>
<dbReference type="GO" id="GO:0043565">
    <property type="term" value="F:sequence-specific DNA binding"/>
    <property type="evidence" value="ECO:0007669"/>
    <property type="project" value="InterPro"/>
</dbReference>
<comment type="caution">
    <text evidence="5">The sequence shown here is derived from an EMBL/GenBank/DDBJ whole genome shotgun (WGS) entry which is preliminary data.</text>
</comment>
<dbReference type="InterPro" id="IPR018062">
    <property type="entry name" value="HTH_AraC-typ_CS"/>
</dbReference>
<dbReference type="Gene3D" id="3.30.70.100">
    <property type="match status" value="1"/>
</dbReference>
<evidence type="ECO:0000259" key="4">
    <source>
        <dbReference type="PROSITE" id="PS01124"/>
    </source>
</evidence>
<dbReference type="PANTHER" id="PTHR43280:SF2">
    <property type="entry name" value="HTH-TYPE TRANSCRIPTIONAL REGULATOR EXSA"/>
    <property type="match status" value="1"/>
</dbReference>
<evidence type="ECO:0000313" key="6">
    <source>
        <dbReference type="Proteomes" id="UP000712080"/>
    </source>
</evidence>
<sequence>MKLSIKNMVCPRCISAVGQVLDQTGITDAKVSLGEIELSEALSENRKNKLKEELQKLGFELLDDKDTQLVERIRTLIIELVYRKDNELSGTLSAYLSSQLNRDYGFLSAVFSQTRGITIEQFYILQKIERVKELLSYGEDNLNEIADRLGYSSPSHLSRQFKATIGMTPSEFRKTHNQLRTSIDNI</sequence>
<dbReference type="Gene3D" id="1.10.10.60">
    <property type="entry name" value="Homeodomain-like"/>
    <property type="match status" value="1"/>
</dbReference>
<dbReference type="PRINTS" id="PR00032">
    <property type="entry name" value="HTHARAC"/>
</dbReference>
<evidence type="ECO:0000313" key="5">
    <source>
        <dbReference type="EMBL" id="NMH29204.1"/>
    </source>
</evidence>
<dbReference type="InterPro" id="IPR009057">
    <property type="entry name" value="Homeodomain-like_sf"/>
</dbReference>
<keyword evidence="1" id="KW-0805">Transcription regulation</keyword>
<keyword evidence="3" id="KW-0804">Transcription</keyword>
<evidence type="ECO:0000256" key="1">
    <source>
        <dbReference type="ARBA" id="ARBA00023015"/>
    </source>
</evidence>
<protein>
    <submittedName>
        <fullName evidence="5">Helix-turn-helix domain-containing protein</fullName>
    </submittedName>
</protein>
<dbReference type="AlphaFoldDB" id="A0A972JGM7"/>
<dbReference type="RefSeq" id="WP_169528311.1">
    <property type="nucleotide sequence ID" value="NZ_JAAMPU010000108.1"/>
</dbReference>
<evidence type="ECO:0000256" key="3">
    <source>
        <dbReference type="ARBA" id="ARBA00023163"/>
    </source>
</evidence>
<dbReference type="PROSITE" id="PS00041">
    <property type="entry name" value="HTH_ARAC_FAMILY_1"/>
    <property type="match status" value="1"/>
</dbReference>
<accession>A0A972JGM7</accession>
<dbReference type="Proteomes" id="UP000712080">
    <property type="component" value="Unassembled WGS sequence"/>
</dbReference>
<feature type="domain" description="HTH araC/xylS-type" evidence="4">
    <location>
        <begin position="71"/>
        <end position="175"/>
    </location>
</feature>
<dbReference type="InterPro" id="IPR020449">
    <property type="entry name" value="Tscrpt_reg_AraC-type_HTH"/>
</dbReference>
<dbReference type="GO" id="GO:0046872">
    <property type="term" value="F:metal ion binding"/>
    <property type="evidence" value="ECO:0007669"/>
    <property type="project" value="InterPro"/>
</dbReference>